<dbReference type="InterPro" id="IPR036255">
    <property type="entry name" value="YgfB-like_sf"/>
</dbReference>
<dbReference type="AlphaFoldDB" id="A0A318KUJ8"/>
<gene>
    <name evidence="1" type="ORF">DFR34_10413</name>
</gene>
<evidence type="ECO:0000313" key="1">
    <source>
        <dbReference type="EMBL" id="PXX80242.1"/>
    </source>
</evidence>
<comment type="caution">
    <text evidence="1">The sequence shown here is derived from an EMBL/GenBank/DDBJ whole genome shotgun (WGS) entry which is preliminary data.</text>
</comment>
<keyword evidence="2" id="KW-1185">Reference proteome</keyword>
<dbReference type="RefSeq" id="WP_110389943.1">
    <property type="nucleotide sequence ID" value="NZ_QJKI01000004.1"/>
</dbReference>
<evidence type="ECO:0008006" key="3">
    <source>
        <dbReference type="Google" id="ProtNLM"/>
    </source>
</evidence>
<dbReference type="OrthoDB" id="570299at2"/>
<dbReference type="SUPFAM" id="SSF101327">
    <property type="entry name" value="YgfB-like"/>
    <property type="match status" value="1"/>
</dbReference>
<sequence length="200" mass="21937">MPAPLSDKDYQRLSATLTRLAPQGAMSLEHMDGFFTALLAGPEALSATATLPLVLGPAFDDDESFTSVKALEQFVDLVGRHWRDIADTLRSGAEFQPWLEEDAAGEVRGNDWAEGFSAGMQLFNDDWAEVFDHPQLGEALAPIMALAFERDPDPEMRPFLGEVDEVRRAEWLGAIGPAVSALYGFFSARRAALEVEYGDD</sequence>
<dbReference type="Pfam" id="PF03695">
    <property type="entry name" value="UPF0149"/>
    <property type="match status" value="1"/>
</dbReference>
<proteinExistence type="predicted"/>
<protein>
    <recommendedName>
        <fullName evidence="3">YecA family protein</fullName>
    </recommendedName>
</protein>
<organism evidence="1 2">
    <name type="scientific">Rivihabitans pingtungensis</name>
    <dbReference type="NCBI Taxonomy" id="1054498"/>
    <lineage>
        <taxon>Bacteria</taxon>
        <taxon>Pseudomonadati</taxon>
        <taxon>Pseudomonadota</taxon>
        <taxon>Betaproteobacteria</taxon>
        <taxon>Neisseriales</taxon>
        <taxon>Aquaspirillaceae</taxon>
        <taxon>Rivihabitans</taxon>
    </lineage>
</organism>
<dbReference type="InterPro" id="IPR011978">
    <property type="entry name" value="YgfB-like"/>
</dbReference>
<name>A0A318KUJ8_9NEIS</name>
<dbReference type="NCBIfam" id="TIGR02292">
    <property type="entry name" value="ygfB_yecA"/>
    <property type="match status" value="1"/>
</dbReference>
<reference evidence="1 2" key="1">
    <citation type="submission" date="2018-05" db="EMBL/GenBank/DDBJ databases">
        <title>Genomic Encyclopedia of Type Strains, Phase IV (KMG-IV): sequencing the most valuable type-strain genomes for metagenomic binning, comparative biology and taxonomic classification.</title>
        <authorList>
            <person name="Goeker M."/>
        </authorList>
    </citation>
    <scope>NUCLEOTIDE SEQUENCE [LARGE SCALE GENOMIC DNA]</scope>
    <source>
        <strain evidence="1 2">DSM 29661</strain>
    </source>
</reference>
<dbReference type="Proteomes" id="UP000247555">
    <property type="component" value="Unassembled WGS sequence"/>
</dbReference>
<dbReference type="Gene3D" id="1.20.120.740">
    <property type="entry name" value="YgfB uncharacterised protein family UPF0149, PF03695"/>
    <property type="match status" value="1"/>
</dbReference>
<evidence type="ECO:0000313" key="2">
    <source>
        <dbReference type="Proteomes" id="UP000247555"/>
    </source>
</evidence>
<accession>A0A318KUJ8</accession>
<dbReference type="EMBL" id="QJKI01000004">
    <property type="protein sequence ID" value="PXX80242.1"/>
    <property type="molecule type" value="Genomic_DNA"/>
</dbReference>